<dbReference type="SMART" id="SM00448">
    <property type="entry name" value="REC"/>
    <property type="match status" value="1"/>
</dbReference>
<dbReference type="KEGG" id="dcb:C3Y92_18370"/>
<dbReference type="CDD" id="cd17569">
    <property type="entry name" value="REC_HupR-like"/>
    <property type="match status" value="1"/>
</dbReference>
<feature type="modified residue" description="4-aspartylphosphate" evidence="1">
    <location>
        <position position="54"/>
    </location>
</feature>
<dbReference type="SUPFAM" id="SSF52172">
    <property type="entry name" value="CheY-like"/>
    <property type="match status" value="1"/>
</dbReference>
<name>A0A4V0YRE8_9BACT</name>
<sequence>MDKPCILFVDDDPEILAAYGRALRKRYAVETAAGPEVGLERLAALPDVAVVVSDLRMPGLDGVEFLGRVRELRPDAVRIILTGFADIEVAIAAVNKSKVFSFLTKPCPEQALEEALEAALRQYQLIAAEKELLRGTVRGTIKLLTNLLEMVSPEAFGKSSRVKRLAVDLGAYLGIAEAWRLELAAMLSQIGCAAMPAETLRRAYRGDPLPGDKAYEFAMHPKIAAELVANIPRLREVAEIIAYQEKRYDGGGLPPDALAGERIPLGARILKVALDFDTLTAHYGEKRRSQTPEADALARMRDRDGWYDPEILDALETLATLPDGFEPRLISTEELAAGMLLDQDVAALDGTLALGRGLELNAVSIRRLARLDGERGAKSRWRVLVPPPEKLAFAMMLDG</sequence>
<dbReference type="PROSITE" id="PS50110">
    <property type="entry name" value="RESPONSE_REGULATORY"/>
    <property type="match status" value="1"/>
</dbReference>
<dbReference type="EMBL" id="CP026538">
    <property type="protein sequence ID" value="QAZ69552.1"/>
    <property type="molecule type" value="Genomic_DNA"/>
</dbReference>
<evidence type="ECO:0000259" key="2">
    <source>
        <dbReference type="PROSITE" id="PS50110"/>
    </source>
</evidence>
<dbReference type="OrthoDB" id="9802066at2"/>
<dbReference type="InterPro" id="IPR003607">
    <property type="entry name" value="HD/PDEase_dom"/>
</dbReference>
<dbReference type="AlphaFoldDB" id="A0A4V0YRE8"/>
<dbReference type="Gene3D" id="3.40.50.2300">
    <property type="match status" value="1"/>
</dbReference>
<keyword evidence="5" id="KW-1185">Reference proteome</keyword>
<organism evidence="4 5">
    <name type="scientific">Solidesulfovibrio carbinolicus</name>
    <dbReference type="NCBI Taxonomy" id="296842"/>
    <lineage>
        <taxon>Bacteria</taxon>
        <taxon>Pseudomonadati</taxon>
        <taxon>Thermodesulfobacteriota</taxon>
        <taxon>Desulfovibrionia</taxon>
        <taxon>Desulfovibrionales</taxon>
        <taxon>Desulfovibrionaceae</taxon>
        <taxon>Solidesulfovibrio</taxon>
    </lineage>
</organism>
<dbReference type="InterPro" id="IPR011006">
    <property type="entry name" value="CheY-like_superfamily"/>
</dbReference>
<gene>
    <name evidence="4" type="ORF">C3Y92_18370</name>
</gene>
<dbReference type="InterPro" id="IPR037522">
    <property type="entry name" value="HD_GYP_dom"/>
</dbReference>
<dbReference type="Pfam" id="PF00072">
    <property type="entry name" value="Response_reg"/>
    <property type="match status" value="1"/>
</dbReference>
<feature type="domain" description="HD-GYP" evidence="3">
    <location>
        <begin position="133"/>
        <end position="331"/>
    </location>
</feature>
<dbReference type="CDD" id="cd00077">
    <property type="entry name" value="HDc"/>
    <property type="match status" value="1"/>
</dbReference>
<reference evidence="4 5" key="1">
    <citation type="submission" date="2018-02" db="EMBL/GenBank/DDBJ databases">
        <title>Genome sequence of Desulfovibrio carbinolicus DSM 3852.</title>
        <authorList>
            <person name="Wilbanks E."/>
            <person name="Skennerton C.T."/>
            <person name="Orphan V.J."/>
        </authorList>
    </citation>
    <scope>NUCLEOTIDE SEQUENCE [LARGE SCALE GENOMIC DNA]</scope>
    <source>
        <strain evidence="4 5">DSM 3852</strain>
    </source>
</reference>
<keyword evidence="1" id="KW-0597">Phosphoprotein</keyword>
<accession>A0A4V0YRE8</accession>
<protein>
    <submittedName>
        <fullName evidence="4">Two-component system response regulator</fullName>
    </submittedName>
</protein>
<dbReference type="SUPFAM" id="SSF109604">
    <property type="entry name" value="HD-domain/PDEase-like"/>
    <property type="match status" value="1"/>
</dbReference>
<evidence type="ECO:0000259" key="3">
    <source>
        <dbReference type="PROSITE" id="PS51832"/>
    </source>
</evidence>
<feature type="domain" description="Response regulatory" evidence="2">
    <location>
        <begin position="5"/>
        <end position="120"/>
    </location>
</feature>
<evidence type="ECO:0000256" key="1">
    <source>
        <dbReference type="PROSITE-ProRule" id="PRU00169"/>
    </source>
</evidence>
<dbReference type="InterPro" id="IPR001789">
    <property type="entry name" value="Sig_transdc_resp-reg_receiver"/>
</dbReference>
<proteinExistence type="predicted"/>
<evidence type="ECO:0000313" key="4">
    <source>
        <dbReference type="EMBL" id="QAZ69552.1"/>
    </source>
</evidence>
<dbReference type="Proteomes" id="UP000293296">
    <property type="component" value="Chromosome"/>
</dbReference>
<dbReference type="GO" id="GO:0000160">
    <property type="term" value="P:phosphorelay signal transduction system"/>
    <property type="evidence" value="ECO:0007669"/>
    <property type="project" value="InterPro"/>
</dbReference>
<evidence type="ECO:0000313" key="5">
    <source>
        <dbReference type="Proteomes" id="UP000293296"/>
    </source>
</evidence>
<dbReference type="RefSeq" id="WP_129355161.1">
    <property type="nucleotide sequence ID" value="NZ_CP026538.1"/>
</dbReference>
<dbReference type="PROSITE" id="PS51832">
    <property type="entry name" value="HD_GYP"/>
    <property type="match status" value="1"/>
</dbReference>
<dbReference type="PANTHER" id="PTHR45228">
    <property type="entry name" value="CYCLIC DI-GMP PHOSPHODIESTERASE TM_0186-RELATED"/>
    <property type="match status" value="1"/>
</dbReference>
<dbReference type="Pfam" id="PF13487">
    <property type="entry name" value="HD_5"/>
    <property type="match status" value="1"/>
</dbReference>
<dbReference type="Gene3D" id="1.10.3210.10">
    <property type="entry name" value="Hypothetical protein af1432"/>
    <property type="match status" value="1"/>
</dbReference>
<dbReference type="PANTHER" id="PTHR45228:SF8">
    <property type="entry name" value="TWO-COMPONENT RESPONSE REGULATOR-RELATED"/>
    <property type="match status" value="1"/>
</dbReference>
<dbReference type="InterPro" id="IPR052020">
    <property type="entry name" value="Cyclic_di-GMP/3'3'-cGAMP_PDE"/>
</dbReference>